<dbReference type="Proteomes" id="UP000001880">
    <property type="component" value="Chromosome"/>
</dbReference>
<name>D0LTT4_HALO1</name>
<dbReference type="eggNOG" id="ENOG50343JZ">
    <property type="taxonomic scope" value="Bacteria"/>
</dbReference>
<protein>
    <submittedName>
        <fullName evidence="1">Uncharacterized protein</fullName>
    </submittedName>
</protein>
<keyword evidence="2" id="KW-1185">Reference proteome</keyword>
<dbReference type="AlphaFoldDB" id="D0LTT4"/>
<accession>D0LTT4</accession>
<dbReference type="HOGENOM" id="CLU_1287340_0_0_7"/>
<sequence length="213" mass="24104">MTTNVNAYRLFWDMSHLKSNELDAILVPFPGSEQIGGWKRTDHVEVASPILFEAKSEAMRHSDFPSNDENWPLMSPRMLETLCRVGKFSHRRIPVRLVDREVLAKSRSLPDRKIRAEFVDDSFVAVQLTNHLDVVDWNKSVFERTTIGTVEIFGFDRLVLQDPPDGLPPIFRIAADKSKLLVSTQARVALEEAGIRGIAFEPLPGMGPPPQRD</sequence>
<dbReference type="EMBL" id="CP001804">
    <property type="protein sequence ID" value="ACY15778.1"/>
    <property type="molecule type" value="Genomic_DNA"/>
</dbReference>
<evidence type="ECO:0000313" key="2">
    <source>
        <dbReference type="Proteomes" id="UP000001880"/>
    </source>
</evidence>
<gene>
    <name evidence="1" type="ordered locus">Hoch_3276</name>
</gene>
<dbReference type="KEGG" id="hoh:Hoch_3276"/>
<reference evidence="1 2" key="1">
    <citation type="journal article" date="2010" name="Stand. Genomic Sci.">
        <title>Complete genome sequence of Haliangium ochraceum type strain (SMP-2).</title>
        <authorList>
            <consortium name="US DOE Joint Genome Institute (JGI-PGF)"/>
            <person name="Ivanova N."/>
            <person name="Daum C."/>
            <person name="Lang E."/>
            <person name="Abt B."/>
            <person name="Kopitz M."/>
            <person name="Saunders E."/>
            <person name="Lapidus A."/>
            <person name="Lucas S."/>
            <person name="Glavina Del Rio T."/>
            <person name="Nolan M."/>
            <person name="Tice H."/>
            <person name="Copeland A."/>
            <person name="Cheng J.F."/>
            <person name="Chen F."/>
            <person name="Bruce D."/>
            <person name="Goodwin L."/>
            <person name="Pitluck S."/>
            <person name="Mavromatis K."/>
            <person name="Pati A."/>
            <person name="Mikhailova N."/>
            <person name="Chen A."/>
            <person name="Palaniappan K."/>
            <person name="Land M."/>
            <person name="Hauser L."/>
            <person name="Chang Y.J."/>
            <person name="Jeffries C.D."/>
            <person name="Detter J.C."/>
            <person name="Brettin T."/>
            <person name="Rohde M."/>
            <person name="Goker M."/>
            <person name="Bristow J."/>
            <person name="Markowitz V."/>
            <person name="Eisen J.A."/>
            <person name="Hugenholtz P."/>
            <person name="Kyrpides N.C."/>
            <person name="Klenk H.P."/>
        </authorList>
    </citation>
    <scope>NUCLEOTIDE SEQUENCE [LARGE SCALE GENOMIC DNA]</scope>
    <source>
        <strain evidence="2">DSM 14365 / CIP 107738 / JCM 11303 / AJ 13395 / SMP-2</strain>
    </source>
</reference>
<organism evidence="1 2">
    <name type="scientific">Haliangium ochraceum (strain DSM 14365 / JCM 11303 / SMP-2)</name>
    <dbReference type="NCBI Taxonomy" id="502025"/>
    <lineage>
        <taxon>Bacteria</taxon>
        <taxon>Pseudomonadati</taxon>
        <taxon>Myxococcota</taxon>
        <taxon>Polyangia</taxon>
        <taxon>Haliangiales</taxon>
        <taxon>Kofleriaceae</taxon>
        <taxon>Haliangium</taxon>
    </lineage>
</organism>
<dbReference type="OrthoDB" id="1446751at2"/>
<proteinExistence type="predicted"/>
<dbReference type="RefSeq" id="WP_012828378.1">
    <property type="nucleotide sequence ID" value="NC_013440.1"/>
</dbReference>
<evidence type="ECO:0000313" key="1">
    <source>
        <dbReference type="EMBL" id="ACY15778.1"/>
    </source>
</evidence>